<sequence>YVGDIQMGTALSDFIQENTESLVSKSLYRNFLLHVSNLFDFGVISPSQALN</sequence>
<gene>
    <name evidence="8" type="ORF">FKW44_004238</name>
</gene>
<feature type="non-terminal residue" evidence="8">
    <location>
        <position position="1"/>
    </location>
</feature>
<evidence type="ECO:0000256" key="5">
    <source>
        <dbReference type="ARBA" id="ARBA00023015"/>
    </source>
</evidence>
<keyword evidence="2" id="KW-0479">Metal-binding</keyword>
<keyword evidence="5" id="KW-0805">Transcription regulation</keyword>
<keyword evidence="6" id="KW-0804">Transcription</keyword>
<dbReference type="EMBL" id="CP045892">
    <property type="protein sequence ID" value="QQP52181.1"/>
    <property type="molecule type" value="Genomic_DNA"/>
</dbReference>
<evidence type="ECO:0000256" key="2">
    <source>
        <dbReference type="ARBA" id="ARBA00022723"/>
    </source>
</evidence>
<comment type="similarity">
    <text evidence="1">Belongs to the VEFS (VRN2-EMF2-FIS2-SU(Z)12) family.</text>
</comment>
<evidence type="ECO:0000259" key="7">
    <source>
        <dbReference type="Pfam" id="PF09733"/>
    </source>
</evidence>
<evidence type="ECO:0000313" key="8">
    <source>
        <dbReference type="EMBL" id="QQP52181.1"/>
    </source>
</evidence>
<reference evidence="9" key="1">
    <citation type="submission" date="2021-01" db="EMBL/GenBank/DDBJ databases">
        <title>Caligus Genome Assembly.</title>
        <authorList>
            <person name="Gallardo-Escarate C."/>
        </authorList>
    </citation>
    <scope>NUCLEOTIDE SEQUENCE [LARGE SCALE GENOMIC DNA]</scope>
</reference>
<accession>A0A7T8KB03</accession>
<evidence type="ECO:0000256" key="4">
    <source>
        <dbReference type="ARBA" id="ARBA00022833"/>
    </source>
</evidence>
<keyword evidence="3" id="KW-0863">Zinc-finger</keyword>
<dbReference type="GO" id="GO:0008270">
    <property type="term" value="F:zinc ion binding"/>
    <property type="evidence" value="ECO:0007669"/>
    <property type="project" value="UniProtKB-KW"/>
</dbReference>
<dbReference type="Proteomes" id="UP000595437">
    <property type="component" value="Chromosome 3"/>
</dbReference>
<evidence type="ECO:0000256" key="6">
    <source>
        <dbReference type="ARBA" id="ARBA00023163"/>
    </source>
</evidence>
<dbReference type="Pfam" id="PF09733">
    <property type="entry name" value="VEFS-Box"/>
    <property type="match status" value="1"/>
</dbReference>
<dbReference type="InterPro" id="IPR019135">
    <property type="entry name" value="Polycomb_protein_VEFS-Box"/>
</dbReference>
<evidence type="ECO:0000313" key="9">
    <source>
        <dbReference type="Proteomes" id="UP000595437"/>
    </source>
</evidence>
<name>A0A7T8KB03_CALRO</name>
<dbReference type="AlphaFoldDB" id="A0A7T8KB03"/>
<proteinExistence type="inferred from homology"/>
<evidence type="ECO:0000256" key="3">
    <source>
        <dbReference type="ARBA" id="ARBA00022771"/>
    </source>
</evidence>
<organism evidence="8 9">
    <name type="scientific">Caligus rogercresseyi</name>
    <name type="common">Sea louse</name>
    <dbReference type="NCBI Taxonomy" id="217165"/>
    <lineage>
        <taxon>Eukaryota</taxon>
        <taxon>Metazoa</taxon>
        <taxon>Ecdysozoa</taxon>
        <taxon>Arthropoda</taxon>
        <taxon>Crustacea</taxon>
        <taxon>Multicrustacea</taxon>
        <taxon>Hexanauplia</taxon>
        <taxon>Copepoda</taxon>
        <taxon>Siphonostomatoida</taxon>
        <taxon>Caligidae</taxon>
        <taxon>Caligus</taxon>
    </lineage>
</organism>
<feature type="non-terminal residue" evidence="8">
    <location>
        <position position="51"/>
    </location>
</feature>
<protein>
    <submittedName>
        <fullName evidence="8">Polycomb protein suz12</fullName>
    </submittedName>
</protein>
<feature type="domain" description="Polycomb protein VEFS-Box" evidence="7">
    <location>
        <begin position="1"/>
        <end position="47"/>
    </location>
</feature>
<keyword evidence="4" id="KW-0862">Zinc</keyword>
<evidence type="ECO:0000256" key="1">
    <source>
        <dbReference type="ARBA" id="ARBA00007416"/>
    </source>
</evidence>
<keyword evidence="9" id="KW-1185">Reference proteome</keyword>
<dbReference type="OrthoDB" id="166746at2759"/>